<dbReference type="EMBL" id="CAJPVJ010006638">
    <property type="protein sequence ID" value="CAG2170606.1"/>
    <property type="molecule type" value="Genomic_DNA"/>
</dbReference>
<dbReference type="AlphaFoldDB" id="A0A7R9M4Y9"/>
<dbReference type="PRINTS" id="PR00081">
    <property type="entry name" value="GDHRDH"/>
</dbReference>
<dbReference type="Pfam" id="PF00106">
    <property type="entry name" value="adh_short"/>
    <property type="match status" value="1"/>
</dbReference>
<accession>A0A7R9M4Y9</accession>
<dbReference type="Gene3D" id="3.40.50.720">
    <property type="entry name" value="NAD(P)-binding Rossmann-like Domain"/>
    <property type="match status" value="2"/>
</dbReference>
<dbReference type="InterPro" id="IPR002347">
    <property type="entry name" value="SDR_fam"/>
</dbReference>
<dbReference type="Proteomes" id="UP000728032">
    <property type="component" value="Unassembled WGS sequence"/>
</dbReference>
<dbReference type="InterPro" id="IPR036291">
    <property type="entry name" value="NAD(P)-bd_dom_sf"/>
</dbReference>
<dbReference type="Pfam" id="PF13561">
    <property type="entry name" value="adh_short_C2"/>
    <property type="match status" value="1"/>
</dbReference>
<proteinExistence type="inferred from homology"/>
<dbReference type="SUPFAM" id="SSF51735">
    <property type="entry name" value="NAD(P)-binding Rossmann-fold domains"/>
    <property type="match status" value="2"/>
</dbReference>
<dbReference type="PRINTS" id="PR00080">
    <property type="entry name" value="SDRFAMILY"/>
</dbReference>
<name>A0A7R9M4Y9_9ACAR</name>
<dbReference type="PANTHER" id="PTHR43975">
    <property type="entry name" value="ZGC:101858"/>
    <property type="match status" value="1"/>
</dbReference>
<dbReference type="EMBL" id="OC921463">
    <property type="protein sequence ID" value="CAD7653419.1"/>
    <property type="molecule type" value="Genomic_DNA"/>
</dbReference>
<sequence>MSISYNFAGKVALITGSSSGIGASIAILMARSGARVVISGLDGAEVRSVADECARVSPSGLSALEVVVDFRRESDVRKVIDTTIEAYGQLDVLVNCAGYMVMANIMDPDYIEKQKAMFDVNLNAEKVALITGSSSGIGASIAILMARSGARVVVSGLDGAEVRSVADECARVSPSGLSALEVVVDFRRESDVRKVIDTTIEAYGQLDVLVNCAGYMVMANIMDPDYIEKQKAMFDVNLNAVILLTQLAVKHLAKTNGNIISISSVGAIKPGVGISSYSMSKCAINMFTKCMAVELAPKKIRVNAVCLGLIHTPAFETLSNMTGDELKAFKQRLVVKYPIGRIGEPSDVANAVVHLASEHATFITGACKLVDGGYLNSVCM</sequence>
<dbReference type="NCBIfam" id="NF005559">
    <property type="entry name" value="PRK07231.1"/>
    <property type="match status" value="1"/>
</dbReference>
<gene>
    <name evidence="3" type="ORF">ONB1V03_LOCUS10073</name>
</gene>
<evidence type="ECO:0000256" key="1">
    <source>
        <dbReference type="RuleBase" id="RU000363"/>
    </source>
</evidence>
<reference evidence="3" key="1">
    <citation type="submission" date="2020-11" db="EMBL/GenBank/DDBJ databases">
        <authorList>
            <person name="Tran Van P."/>
        </authorList>
    </citation>
    <scope>NUCLEOTIDE SEQUENCE</scope>
</reference>
<evidence type="ECO:0000313" key="4">
    <source>
        <dbReference type="Proteomes" id="UP000728032"/>
    </source>
</evidence>
<comment type="similarity">
    <text evidence="1">Belongs to the short-chain dehydrogenases/reductases (SDR) family.</text>
</comment>
<dbReference type="InterPro" id="IPR057326">
    <property type="entry name" value="KR_dom"/>
</dbReference>
<organism evidence="3">
    <name type="scientific">Oppiella nova</name>
    <dbReference type="NCBI Taxonomy" id="334625"/>
    <lineage>
        <taxon>Eukaryota</taxon>
        <taxon>Metazoa</taxon>
        <taxon>Ecdysozoa</taxon>
        <taxon>Arthropoda</taxon>
        <taxon>Chelicerata</taxon>
        <taxon>Arachnida</taxon>
        <taxon>Acari</taxon>
        <taxon>Acariformes</taxon>
        <taxon>Sarcoptiformes</taxon>
        <taxon>Oribatida</taxon>
        <taxon>Brachypylina</taxon>
        <taxon>Oppioidea</taxon>
        <taxon>Oppiidae</taxon>
        <taxon>Oppiella</taxon>
    </lineage>
</organism>
<feature type="domain" description="Ketoreductase" evidence="2">
    <location>
        <begin position="126"/>
        <end position="316"/>
    </location>
</feature>
<dbReference type="FunFam" id="3.40.50.720:FF:000084">
    <property type="entry name" value="Short-chain dehydrogenase reductase"/>
    <property type="match status" value="1"/>
</dbReference>
<protein>
    <recommendedName>
        <fullName evidence="2">Ketoreductase domain-containing protein</fullName>
    </recommendedName>
</protein>
<keyword evidence="4" id="KW-1185">Reference proteome</keyword>
<evidence type="ECO:0000259" key="2">
    <source>
        <dbReference type="SMART" id="SM00822"/>
    </source>
</evidence>
<evidence type="ECO:0000313" key="3">
    <source>
        <dbReference type="EMBL" id="CAD7653419.1"/>
    </source>
</evidence>
<dbReference type="OrthoDB" id="1274115at2759"/>
<dbReference type="PANTHER" id="PTHR43975:SF2">
    <property type="entry name" value="EG:BACR7A4.14 PROTEIN-RELATED"/>
    <property type="match status" value="1"/>
</dbReference>
<dbReference type="SMART" id="SM00822">
    <property type="entry name" value="PKS_KR"/>
    <property type="match status" value="1"/>
</dbReference>